<feature type="transmembrane region" description="Helical" evidence="7">
    <location>
        <begin position="6"/>
        <end position="24"/>
    </location>
</feature>
<dbReference type="InterPro" id="IPR020846">
    <property type="entry name" value="MFS_dom"/>
</dbReference>
<feature type="transmembrane region" description="Helical" evidence="7">
    <location>
        <begin position="356"/>
        <end position="377"/>
    </location>
</feature>
<evidence type="ECO:0000259" key="8">
    <source>
        <dbReference type="PROSITE" id="PS50850"/>
    </source>
</evidence>
<evidence type="ECO:0000256" key="7">
    <source>
        <dbReference type="SAM" id="Phobius"/>
    </source>
</evidence>
<evidence type="ECO:0000256" key="5">
    <source>
        <dbReference type="ARBA" id="ARBA00022989"/>
    </source>
</evidence>
<sequence>MFTSAVTLFLGGWNMGATGALLPYIEKAYGLDYSEVAILFICTFLGYTVAALSIGPASRRIGYGPTLICAVVFGLVGSILNSCQQASFVPMCFGFCFFGFAFAGELSLINAYFALLPKPLVYTGVLHGIFGLGAFASPLVATTMVTKGVPYHFFYMTCLGMSVPVLALVWFSFRTLHSLPQTPEEIISTTRQYGLRDTLRSRTVWTLALFEMFYVGAEESIGGWIVTYVLKVRNGSPSSASWVASTFYLGLAVGRMVLPVLNVRMGERRAVFVYLAFALALEAIAWAVPSYSSTAAATALIGLAVSTFYTAGIVMASHLVPRSMHADAFSVMCSIGQSGSAFFPLIVGIIATKKGIWVVEPAVVALLAASGVMWFLAPSRPIHSA</sequence>
<protein>
    <submittedName>
        <fullName evidence="9">MFS general substrate transporter</fullName>
    </submittedName>
</protein>
<feature type="transmembrane region" description="Helical" evidence="7">
    <location>
        <begin position="328"/>
        <end position="350"/>
    </location>
</feature>
<dbReference type="GO" id="GO:0016020">
    <property type="term" value="C:membrane"/>
    <property type="evidence" value="ECO:0007669"/>
    <property type="project" value="TreeGrafter"/>
</dbReference>
<evidence type="ECO:0000313" key="9">
    <source>
        <dbReference type="EMBL" id="TFK45379.1"/>
    </source>
</evidence>
<keyword evidence="3" id="KW-0813">Transport</keyword>
<feature type="transmembrane region" description="Helical" evidence="7">
    <location>
        <begin position="153"/>
        <end position="173"/>
    </location>
</feature>
<accession>A0A5C3MJ04</accession>
<dbReference type="GO" id="GO:0012505">
    <property type="term" value="C:endomembrane system"/>
    <property type="evidence" value="ECO:0007669"/>
    <property type="project" value="UniProtKB-SubCell"/>
</dbReference>
<dbReference type="InterPro" id="IPR051788">
    <property type="entry name" value="MFS_Transporter"/>
</dbReference>
<evidence type="ECO:0000313" key="10">
    <source>
        <dbReference type="Proteomes" id="UP000305948"/>
    </source>
</evidence>
<dbReference type="Gene3D" id="1.20.1250.20">
    <property type="entry name" value="MFS general substrate transporter like domains"/>
    <property type="match status" value="2"/>
</dbReference>
<evidence type="ECO:0000256" key="6">
    <source>
        <dbReference type="ARBA" id="ARBA00023136"/>
    </source>
</evidence>
<proteinExistence type="inferred from homology"/>
<evidence type="ECO:0000256" key="4">
    <source>
        <dbReference type="ARBA" id="ARBA00022692"/>
    </source>
</evidence>
<dbReference type="InterPro" id="IPR036259">
    <property type="entry name" value="MFS_trans_sf"/>
</dbReference>
<dbReference type="AlphaFoldDB" id="A0A5C3MJ04"/>
<dbReference type="PANTHER" id="PTHR23514">
    <property type="entry name" value="BYPASS OF STOP CODON PROTEIN 6"/>
    <property type="match status" value="1"/>
</dbReference>
<evidence type="ECO:0000256" key="2">
    <source>
        <dbReference type="ARBA" id="ARBA00008335"/>
    </source>
</evidence>
<name>A0A5C3MJ04_9AGAM</name>
<feature type="domain" description="Major facilitator superfamily (MFS) profile" evidence="8">
    <location>
        <begin position="1"/>
        <end position="380"/>
    </location>
</feature>
<feature type="transmembrane region" description="Helical" evidence="7">
    <location>
        <begin position="92"/>
        <end position="114"/>
    </location>
</feature>
<dbReference type="Proteomes" id="UP000305948">
    <property type="component" value="Unassembled WGS sequence"/>
</dbReference>
<dbReference type="FunFam" id="1.20.1250.20:FF:000286">
    <property type="entry name" value="MFS efflux transporter"/>
    <property type="match status" value="1"/>
</dbReference>
<organism evidence="9 10">
    <name type="scientific">Heliocybe sulcata</name>
    <dbReference type="NCBI Taxonomy" id="5364"/>
    <lineage>
        <taxon>Eukaryota</taxon>
        <taxon>Fungi</taxon>
        <taxon>Dikarya</taxon>
        <taxon>Basidiomycota</taxon>
        <taxon>Agaricomycotina</taxon>
        <taxon>Agaricomycetes</taxon>
        <taxon>Gloeophyllales</taxon>
        <taxon>Gloeophyllaceae</taxon>
        <taxon>Heliocybe</taxon>
    </lineage>
</organism>
<evidence type="ECO:0000256" key="3">
    <source>
        <dbReference type="ARBA" id="ARBA00022448"/>
    </source>
</evidence>
<comment type="similarity">
    <text evidence="2">Belongs to the major facilitator superfamily.</text>
</comment>
<keyword evidence="10" id="KW-1185">Reference proteome</keyword>
<dbReference type="OrthoDB" id="413079at2759"/>
<feature type="transmembrane region" description="Helical" evidence="7">
    <location>
        <begin position="239"/>
        <end position="258"/>
    </location>
</feature>
<feature type="transmembrane region" description="Helical" evidence="7">
    <location>
        <begin position="270"/>
        <end position="288"/>
    </location>
</feature>
<keyword evidence="5 7" id="KW-1133">Transmembrane helix</keyword>
<feature type="transmembrane region" description="Helical" evidence="7">
    <location>
        <begin position="294"/>
        <end position="316"/>
    </location>
</feature>
<comment type="subcellular location">
    <subcellularLocation>
        <location evidence="1">Endomembrane system</location>
        <topology evidence="1">Multi-pass membrane protein</topology>
    </subcellularLocation>
</comment>
<dbReference type="SUPFAM" id="SSF103473">
    <property type="entry name" value="MFS general substrate transporter"/>
    <property type="match status" value="1"/>
</dbReference>
<dbReference type="InterPro" id="IPR011701">
    <property type="entry name" value="MFS"/>
</dbReference>
<keyword evidence="6 7" id="KW-0472">Membrane</keyword>
<dbReference type="Pfam" id="PF07690">
    <property type="entry name" value="MFS_1"/>
    <property type="match status" value="1"/>
</dbReference>
<feature type="transmembrane region" description="Helical" evidence="7">
    <location>
        <begin position="61"/>
        <end position="80"/>
    </location>
</feature>
<evidence type="ECO:0000256" key="1">
    <source>
        <dbReference type="ARBA" id="ARBA00004127"/>
    </source>
</evidence>
<dbReference type="PROSITE" id="PS50850">
    <property type="entry name" value="MFS"/>
    <property type="match status" value="1"/>
</dbReference>
<gene>
    <name evidence="9" type="ORF">OE88DRAFT_1639999</name>
</gene>
<dbReference type="PANTHER" id="PTHR23514:SF3">
    <property type="entry name" value="BYPASS OF STOP CODON PROTEIN 6"/>
    <property type="match status" value="1"/>
</dbReference>
<dbReference type="EMBL" id="ML213545">
    <property type="protein sequence ID" value="TFK45379.1"/>
    <property type="molecule type" value="Genomic_DNA"/>
</dbReference>
<dbReference type="GO" id="GO:0022857">
    <property type="term" value="F:transmembrane transporter activity"/>
    <property type="evidence" value="ECO:0007669"/>
    <property type="project" value="InterPro"/>
</dbReference>
<feature type="transmembrane region" description="Helical" evidence="7">
    <location>
        <begin position="120"/>
        <end position="141"/>
    </location>
</feature>
<reference evidence="9 10" key="1">
    <citation type="journal article" date="2019" name="Nat. Ecol. Evol.">
        <title>Megaphylogeny resolves global patterns of mushroom evolution.</title>
        <authorList>
            <person name="Varga T."/>
            <person name="Krizsan K."/>
            <person name="Foldi C."/>
            <person name="Dima B."/>
            <person name="Sanchez-Garcia M."/>
            <person name="Sanchez-Ramirez S."/>
            <person name="Szollosi G.J."/>
            <person name="Szarkandi J.G."/>
            <person name="Papp V."/>
            <person name="Albert L."/>
            <person name="Andreopoulos W."/>
            <person name="Angelini C."/>
            <person name="Antonin V."/>
            <person name="Barry K.W."/>
            <person name="Bougher N.L."/>
            <person name="Buchanan P."/>
            <person name="Buyck B."/>
            <person name="Bense V."/>
            <person name="Catcheside P."/>
            <person name="Chovatia M."/>
            <person name="Cooper J."/>
            <person name="Damon W."/>
            <person name="Desjardin D."/>
            <person name="Finy P."/>
            <person name="Geml J."/>
            <person name="Haridas S."/>
            <person name="Hughes K."/>
            <person name="Justo A."/>
            <person name="Karasinski D."/>
            <person name="Kautmanova I."/>
            <person name="Kiss B."/>
            <person name="Kocsube S."/>
            <person name="Kotiranta H."/>
            <person name="LaButti K.M."/>
            <person name="Lechner B.E."/>
            <person name="Liimatainen K."/>
            <person name="Lipzen A."/>
            <person name="Lukacs Z."/>
            <person name="Mihaltcheva S."/>
            <person name="Morgado L.N."/>
            <person name="Niskanen T."/>
            <person name="Noordeloos M.E."/>
            <person name="Ohm R.A."/>
            <person name="Ortiz-Santana B."/>
            <person name="Ovrebo C."/>
            <person name="Racz N."/>
            <person name="Riley R."/>
            <person name="Savchenko A."/>
            <person name="Shiryaev A."/>
            <person name="Soop K."/>
            <person name="Spirin V."/>
            <person name="Szebenyi C."/>
            <person name="Tomsovsky M."/>
            <person name="Tulloss R.E."/>
            <person name="Uehling J."/>
            <person name="Grigoriev I.V."/>
            <person name="Vagvolgyi C."/>
            <person name="Papp T."/>
            <person name="Martin F.M."/>
            <person name="Miettinen O."/>
            <person name="Hibbett D.S."/>
            <person name="Nagy L.G."/>
        </authorList>
    </citation>
    <scope>NUCLEOTIDE SEQUENCE [LARGE SCALE GENOMIC DNA]</scope>
    <source>
        <strain evidence="9 10">OMC1185</strain>
    </source>
</reference>
<feature type="transmembrane region" description="Helical" evidence="7">
    <location>
        <begin position="36"/>
        <end position="55"/>
    </location>
</feature>
<keyword evidence="4 7" id="KW-0812">Transmembrane</keyword>